<evidence type="ECO:0000256" key="2">
    <source>
        <dbReference type="ARBA" id="ARBA00006171"/>
    </source>
</evidence>
<dbReference type="Proteomes" id="UP000195514">
    <property type="component" value="Chromosome I"/>
</dbReference>
<comment type="cofactor">
    <cofactor evidence="1">
        <name>Mg(2+)</name>
        <dbReference type="ChEBI" id="CHEBI:18420"/>
    </cofactor>
</comment>
<dbReference type="AlphaFoldDB" id="A0A1Y6K5S1"/>
<dbReference type="InterPro" id="IPR041492">
    <property type="entry name" value="HAD_2"/>
</dbReference>
<keyword evidence="6" id="KW-0378">Hydrolase</keyword>
<keyword evidence="4" id="KW-0460">Magnesium</keyword>
<dbReference type="Gene3D" id="1.10.150.240">
    <property type="entry name" value="Putative phosphatase, domain 2"/>
    <property type="match status" value="1"/>
</dbReference>
<evidence type="ECO:0000313" key="6">
    <source>
        <dbReference type="EMBL" id="SMX54974.1"/>
    </source>
</evidence>
<reference evidence="7" key="1">
    <citation type="submission" date="2017-05" db="EMBL/GenBank/DDBJ databases">
        <authorList>
            <person name="Kirkegaard R."/>
            <person name="Mcilroy J S."/>
        </authorList>
    </citation>
    <scope>NUCLEOTIDE SEQUENCE [LARGE SCALE GENOMIC DNA]</scope>
</reference>
<keyword evidence="3" id="KW-0479">Metal-binding</keyword>
<gene>
    <name evidence="6" type="ORF">CFX1CAM_1909</name>
</gene>
<dbReference type="RefSeq" id="WP_157891826.1">
    <property type="nucleotide sequence ID" value="NZ_LT859958.1"/>
</dbReference>
<proteinExistence type="inferred from homology"/>
<dbReference type="NCBIfam" id="TIGR01509">
    <property type="entry name" value="HAD-SF-IA-v3"/>
    <property type="match status" value="1"/>
</dbReference>
<protein>
    <submittedName>
        <fullName evidence="6">HAD-superfamily hydrolase, subfamily IA, variant 3</fullName>
    </submittedName>
</protein>
<evidence type="ECO:0000256" key="3">
    <source>
        <dbReference type="ARBA" id="ARBA00022723"/>
    </source>
</evidence>
<evidence type="ECO:0000256" key="5">
    <source>
        <dbReference type="ARBA" id="ARBA00023277"/>
    </source>
</evidence>
<dbReference type="InterPro" id="IPR036412">
    <property type="entry name" value="HAD-like_sf"/>
</dbReference>
<dbReference type="CDD" id="cd07505">
    <property type="entry name" value="HAD_BPGM-like"/>
    <property type="match status" value="1"/>
</dbReference>
<dbReference type="OrthoDB" id="9797743at2"/>
<dbReference type="SFLD" id="SFLDG01129">
    <property type="entry name" value="C1.5:_HAD__Beta-PGM__Phosphata"/>
    <property type="match status" value="1"/>
</dbReference>
<organism evidence="6 7">
    <name type="scientific">Candidatus Brevifilum fermentans</name>
    <dbReference type="NCBI Taxonomy" id="1986204"/>
    <lineage>
        <taxon>Bacteria</taxon>
        <taxon>Bacillati</taxon>
        <taxon>Chloroflexota</taxon>
        <taxon>Anaerolineae</taxon>
        <taxon>Anaerolineales</taxon>
        <taxon>Anaerolineaceae</taxon>
        <taxon>Candidatus Brevifilum</taxon>
    </lineage>
</organism>
<keyword evidence="7" id="KW-1185">Reference proteome</keyword>
<dbReference type="InterPro" id="IPR023198">
    <property type="entry name" value="PGP-like_dom2"/>
</dbReference>
<dbReference type="InterPro" id="IPR006439">
    <property type="entry name" value="HAD-SF_hydro_IA"/>
</dbReference>
<comment type="similarity">
    <text evidence="2">Belongs to the HAD-like hydrolase superfamily. CbbY/CbbZ/Gph/YieH family.</text>
</comment>
<dbReference type="PANTHER" id="PTHR46193">
    <property type="entry name" value="6-PHOSPHOGLUCONATE PHOSPHATASE"/>
    <property type="match status" value="1"/>
</dbReference>
<dbReference type="SFLD" id="SFLDG01135">
    <property type="entry name" value="C1.5.6:_HAD__Beta-PGM__Phospha"/>
    <property type="match status" value="1"/>
</dbReference>
<dbReference type="KEGG" id="abat:CFX1CAM_1909"/>
<dbReference type="GO" id="GO:0016787">
    <property type="term" value="F:hydrolase activity"/>
    <property type="evidence" value="ECO:0007669"/>
    <property type="project" value="UniProtKB-KW"/>
</dbReference>
<accession>A0A1Y6K5S1</accession>
<dbReference type="InterPro" id="IPR023214">
    <property type="entry name" value="HAD_sf"/>
</dbReference>
<sequence length="219" mass="24347">MNTIHRAILWDLDGTIVDTNACHAHTWESVLNKYGFEFDRRAYAENFGRNNTSLLPALLGFFPDDDLMMNIVEEKESLFRQIAANWITLVPGVMTWLKDARELNYRQAIASSAPHENINTMLAIMNLDGCFDAIISGTDLPAKPRPDVFLRAADVLGVFPQDCLVIEDAIAGVQGAHEAGMSCIAVATTHPPEELDQADAVIQDFTIPFTEVLQVLNWD</sequence>
<dbReference type="SFLD" id="SFLDS00003">
    <property type="entry name" value="Haloacid_Dehalogenase"/>
    <property type="match status" value="1"/>
</dbReference>
<evidence type="ECO:0000256" key="4">
    <source>
        <dbReference type="ARBA" id="ARBA00022842"/>
    </source>
</evidence>
<name>A0A1Y6K5S1_9CHLR</name>
<evidence type="ECO:0000256" key="1">
    <source>
        <dbReference type="ARBA" id="ARBA00001946"/>
    </source>
</evidence>
<dbReference type="GO" id="GO:0046872">
    <property type="term" value="F:metal ion binding"/>
    <property type="evidence" value="ECO:0007669"/>
    <property type="project" value="UniProtKB-KW"/>
</dbReference>
<keyword evidence="5" id="KW-0119">Carbohydrate metabolism</keyword>
<dbReference type="InterPro" id="IPR051600">
    <property type="entry name" value="Beta-PGM-like"/>
</dbReference>
<dbReference type="PANTHER" id="PTHR46193:SF18">
    <property type="entry name" value="HEXITOL PHOSPHATASE B"/>
    <property type="match status" value="1"/>
</dbReference>
<evidence type="ECO:0000313" key="7">
    <source>
        <dbReference type="Proteomes" id="UP000195514"/>
    </source>
</evidence>
<dbReference type="SUPFAM" id="SSF56784">
    <property type="entry name" value="HAD-like"/>
    <property type="match status" value="1"/>
</dbReference>
<dbReference type="Pfam" id="PF13419">
    <property type="entry name" value="HAD_2"/>
    <property type="match status" value="1"/>
</dbReference>
<dbReference type="EMBL" id="LT859958">
    <property type="protein sequence ID" value="SMX54974.1"/>
    <property type="molecule type" value="Genomic_DNA"/>
</dbReference>
<dbReference type="Gene3D" id="3.40.50.1000">
    <property type="entry name" value="HAD superfamily/HAD-like"/>
    <property type="match status" value="1"/>
</dbReference>